<proteinExistence type="predicted"/>
<keyword evidence="1" id="KW-1133">Transmembrane helix</keyword>
<sequence>MKDKKGQVPVTEVIAVIIAVVAAVTIIILLVYFGHSSSTLMSDFWNAISFSWLFGHV</sequence>
<evidence type="ECO:0000313" key="3">
    <source>
        <dbReference type="Proteomes" id="UP000718571"/>
    </source>
</evidence>
<evidence type="ECO:0000313" key="2">
    <source>
        <dbReference type="EMBL" id="MBE5728428.1"/>
    </source>
</evidence>
<gene>
    <name evidence="2" type="ORF">IHE51_01040</name>
</gene>
<dbReference type="EMBL" id="JADFAR010000012">
    <property type="protein sequence ID" value="MBE5728428.1"/>
    <property type="molecule type" value="Genomic_DNA"/>
</dbReference>
<keyword evidence="1" id="KW-0472">Membrane</keyword>
<reference evidence="2 3" key="1">
    <citation type="submission" date="2020-09" db="EMBL/GenBank/DDBJ databases">
        <title>Genomic characterization of a novel Parvarchaeota family in acid mine drainage sediments.</title>
        <authorList>
            <person name="Luo Z.-H."/>
        </authorList>
    </citation>
    <scope>NUCLEOTIDE SEQUENCE [LARGE SCALE GENOMIC DNA]</scope>
    <source>
        <strain evidence="2">MAS1_bins.189</strain>
    </source>
</reference>
<keyword evidence="1" id="KW-0812">Transmembrane</keyword>
<dbReference type="Proteomes" id="UP000718571">
    <property type="component" value="Unassembled WGS sequence"/>
</dbReference>
<accession>A0A8T3V1X2</accession>
<feature type="transmembrane region" description="Helical" evidence="1">
    <location>
        <begin position="12"/>
        <end position="33"/>
    </location>
</feature>
<name>A0A8T3V1X2_9ARCH</name>
<evidence type="ECO:0000256" key="1">
    <source>
        <dbReference type="SAM" id="Phobius"/>
    </source>
</evidence>
<comment type="caution">
    <text evidence="2">The sequence shown here is derived from an EMBL/GenBank/DDBJ whole genome shotgun (WGS) entry which is preliminary data.</text>
</comment>
<organism evidence="2 3">
    <name type="scientific">Candidatus Acidifodinimicrobium mancum</name>
    <dbReference type="NCBI Taxonomy" id="2898728"/>
    <lineage>
        <taxon>Archaea</taxon>
        <taxon>Candidatus Parvarchaeota</taxon>
        <taxon>Candidatus Acidifodinimicrobiaceae</taxon>
        <taxon>Candidatus Acidifodinimicrobium</taxon>
    </lineage>
</organism>
<dbReference type="AlphaFoldDB" id="A0A8T3V1X2"/>
<protein>
    <submittedName>
        <fullName evidence="2">Uncharacterized protein</fullName>
    </submittedName>
</protein>